<comment type="similarity">
    <text evidence="1">Belongs to the UPF0276 family.</text>
</comment>
<evidence type="ECO:0000313" key="3">
    <source>
        <dbReference type="Proteomes" id="UP000179334"/>
    </source>
</evidence>
<proteinExistence type="inferred from homology"/>
<evidence type="ECO:0000313" key="2">
    <source>
        <dbReference type="EMBL" id="OGI38994.1"/>
    </source>
</evidence>
<protein>
    <recommendedName>
        <fullName evidence="1">UPF0276 protein A2V91_05255</fullName>
    </recommendedName>
</protein>
<dbReference type="HAMAP" id="MF_00697">
    <property type="entry name" value="UPF0276"/>
    <property type="match status" value="1"/>
</dbReference>
<dbReference type="AlphaFoldDB" id="A0A1F6T1K1"/>
<dbReference type="InterPro" id="IPR036237">
    <property type="entry name" value="Xyl_isomerase-like_sf"/>
</dbReference>
<dbReference type="InterPro" id="IPR007801">
    <property type="entry name" value="MbnB/TglH/ChrH"/>
</dbReference>
<dbReference type="PANTHER" id="PTHR42194">
    <property type="entry name" value="UPF0276 PROTEIN HI_1600"/>
    <property type="match status" value="1"/>
</dbReference>
<organism evidence="2 3">
    <name type="scientific">Candidatus Muproteobacteria bacterium RBG_16_64_10</name>
    <dbReference type="NCBI Taxonomy" id="1817757"/>
    <lineage>
        <taxon>Bacteria</taxon>
        <taxon>Pseudomonadati</taxon>
        <taxon>Pseudomonadota</taxon>
        <taxon>Candidatus Muproteobacteria</taxon>
    </lineage>
</organism>
<dbReference type="SUPFAM" id="SSF51658">
    <property type="entry name" value="Xylose isomerase-like"/>
    <property type="match status" value="1"/>
</dbReference>
<dbReference type="NCBIfam" id="NF003818">
    <property type="entry name" value="PRK05409.1"/>
    <property type="match status" value="1"/>
</dbReference>
<dbReference type="Proteomes" id="UP000179334">
    <property type="component" value="Unassembled WGS sequence"/>
</dbReference>
<reference evidence="2 3" key="1">
    <citation type="journal article" date="2016" name="Nat. Commun.">
        <title>Thousands of microbial genomes shed light on interconnected biogeochemical processes in an aquifer system.</title>
        <authorList>
            <person name="Anantharaman K."/>
            <person name="Brown C.T."/>
            <person name="Hug L.A."/>
            <person name="Sharon I."/>
            <person name="Castelle C.J."/>
            <person name="Probst A.J."/>
            <person name="Thomas B.C."/>
            <person name="Singh A."/>
            <person name="Wilkins M.J."/>
            <person name="Karaoz U."/>
            <person name="Brodie E.L."/>
            <person name="Williams K.H."/>
            <person name="Hubbard S.S."/>
            <person name="Banfield J.F."/>
        </authorList>
    </citation>
    <scope>NUCLEOTIDE SEQUENCE [LARGE SCALE GENOMIC DNA]</scope>
</reference>
<dbReference type="PANTHER" id="PTHR42194:SF1">
    <property type="entry name" value="UPF0276 PROTEIN HI_1600"/>
    <property type="match status" value="1"/>
</dbReference>
<dbReference type="EMBL" id="MFSR01000055">
    <property type="protein sequence ID" value="OGI38994.1"/>
    <property type="molecule type" value="Genomic_DNA"/>
</dbReference>
<sequence>MPAPPSSTKPAALGFGLGLRADHYETILAGSPPVDWFEIISENYMVPGGKPLHFLDRIRERYPIVMHGVSLSIGSTDPLNRDYLRQLKQLAERVEPKWMSDHLCWTGAHSKNMHDLLPLPYTEEAIAHVVARVQQVQDFLGRRILLENVSSYIAYKQSVLTEWDFLREVVERADCLLLLDVNNIYVSSFNHGFGDGSEPRAAVHGRTGCGFDPLAYLNAVPRERVQQFHLAGHRNLGTHIIDTHDEPIVDPVWELYRAAVRRFGAVSTMIERDDNIPPLEELLAELDQARRIAAAELDNRTVMNA</sequence>
<gene>
    <name evidence="2" type="ORF">A2V91_05255</name>
</gene>
<dbReference type="Gene3D" id="3.20.20.150">
    <property type="entry name" value="Divalent-metal-dependent TIM barrel enzymes"/>
    <property type="match status" value="1"/>
</dbReference>
<name>A0A1F6T1K1_9PROT</name>
<dbReference type="Pfam" id="PF05114">
    <property type="entry name" value="MbnB_TglH_ChrH"/>
    <property type="match status" value="1"/>
</dbReference>
<accession>A0A1F6T1K1</accession>
<evidence type="ECO:0000256" key="1">
    <source>
        <dbReference type="HAMAP-Rule" id="MF_00697"/>
    </source>
</evidence>
<comment type="caution">
    <text evidence="2">The sequence shown here is derived from an EMBL/GenBank/DDBJ whole genome shotgun (WGS) entry which is preliminary data.</text>
</comment>